<dbReference type="GO" id="GO:0009953">
    <property type="term" value="P:dorsal/ventral pattern formation"/>
    <property type="evidence" value="ECO:0007669"/>
    <property type="project" value="TreeGrafter"/>
</dbReference>
<dbReference type="Pfam" id="PF07452">
    <property type="entry name" value="CHRD"/>
    <property type="match status" value="2"/>
</dbReference>
<dbReference type="SUPFAM" id="SSF57603">
    <property type="entry name" value="FnI-like domain"/>
    <property type="match status" value="1"/>
</dbReference>
<dbReference type="PROSITE" id="PS50184">
    <property type="entry name" value="VWFC_2"/>
    <property type="match status" value="1"/>
</dbReference>
<dbReference type="PROSITE" id="PS50933">
    <property type="entry name" value="CHRD"/>
    <property type="match status" value="2"/>
</dbReference>
<dbReference type="PANTHER" id="PTHR46526:SF1">
    <property type="entry name" value="CHORDIN"/>
    <property type="match status" value="1"/>
</dbReference>
<dbReference type="GO" id="GO:0036122">
    <property type="term" value="F:BMP binding"/>
    <property type="evidence" value="ECO:0007669"/>
    <property type="project" value="TreeGrafter"/>
</dbReference>
<dbReference type="Proteomes" id="UP001163046">
    <property type="component" value="Unassembled WGS sequence"/>
</dbReference>
<comment type="caution">
    <text evidence="4">The sequence shown here is derived from an EMBL/GenBank/DDBJ whole genome shotgun (WGS) entry which is preliminary data.</text>
</comment>
<evidence type="ECO:0000259" key="3">
    <source>
        <dbReference type="PROSITE" id="PS50933"/>
    </source>
</evidence>
<evidence type="ECO:0000256" key="1">
    <source>
        <dbReference type="PROSITE-ProRule" id="PRU00230"/>
    </source>
</evidence>
<reference evidence="4" key="1">
    <citation type="submission" date="2023-01" db="EMBL/GenBank/DDBJ databases">
        <title>Genome assembly of the deep-sea coral Lophelia pertusa.</title>
        <authorList>
            <person name="Herrera S."/>
            <person name="Cordes E."/>
        </authorList>
    </citation>
    <scope>NUCLEOTIDE SEQUENCE</scope>
    <source>
        <strain evidence="4">USNM1676648</strain>
        <tissue evidence="4">Polyp</tissue>
    </source>
</reference>
<dbReference type="SMART" id="SM00754">
    <property type="entry name" value="CHRD"/>
    <property type="match status" value="2"/>
</dbReference>
<evidence type="ECO:0000313" key="4">
    <source>
        <dbReference type="EMBL" id="KAJ7393599.1"/>
    </source>
</evidence>
<accession>A0A9X0DD30</accession>
<evidence type="ECO:0000313" key="5">
    <source>
        <dbReference type="Proteomes" id="UP001163046"/>
    </source>
</evidence>
<dbReference type="SMART" id="SM00214">
    <property type="entry name" value="VWC"/>
    <property type="match status" value="2"/>
</dbReference>
<feature type="domain" description="CHRD" evidence="3">
    <location>
        <begin position="164"/>
        <end position="286"/>
    </location>
</feature>
<dbReference type="Gene3D" id="2.10.70.10">
    <property type="entry name" value="Complement Module, domain 1"/>
    <property type="match status" value="1"/>
</dbReference>
<dbReference type="InterPro" id="IPR052278">
    <property type="entry name" value="Chordin-like_regulators"/>
</dbReference>
<dbReference type="InterPro" id="IPR001007">
    <property type="entry name" value="VWF_dom"/>
</dbReference>
<dbReference type="AlphaFoldDB" id="A0A9X0DD30"/>
<dbReference type="PANTHER" id="PTHR46526">
    <property type="entry name" value="CHORDIN"/>
    <property type="match status" value="1"/>
</dbReference>
<dbReference type="EMBL" id="MU825398">
    <property type="protein sequence ID" value="KAJ7393599.1"/>
    <property type="molecule type" value="Genomic_DNA"/>
</dbReference>
<feature type="domain" description="VWFC" evidence="2">
    <location>
        <begin position="436"/>
        <end position="521"/>
    </location>
</feature>
<evidence type="ECO:0008006" key="6">
    <source>
        <dbReference type="Google" id="ProtNLM"/>
    </source>
</evidence>
<dbReference type="Pfam" id="PF00093">
    <property type="entry name" value="VWC"/>
    <property type="match status" value="1"/>
</dbReference>
<keyword evidence="1" id="KW-0217">Developmental protein</keyword>
<evidence type="ECO:0000259" key="2">
    <source>
        <dbReference type="PROSITE" id="PS50184"/>
    </source>
</evidence>
<proteinExistence type="predicted"/>
<keyword evidence="5" id="KW-1185">Reference proteome</keyword>
<name>A0A9X0DD30_9CNID</name>
<dbReference type="OrthoDB" id="9829321at2759"/>
<dbReference type="PROSITE" id="PS01208">
    <property type="entry name" value="VWFC_1"/>
    <property type="match status" value="1"/>
</dbReference>
<sequence length="620" mass="69440">MPVLKVALIKQSFENVSRYHDLIILNDDIVLLNKPLQVLYRRALKHCLSSDDETSSALASFNLVKSGKLLRIYLRYNGSHTLGSETQVTIKLIKNPTNNKDSRVVKEISAPQVKRENSNFKTIWLDPSEHALKWMSRGHLNITMILKTANQTTELTGRVNIKRTCNTIVSQLSGRDAPRPTMTGASGYASFEFFNTGQIHYQVFLSGLKNPVLEISLQATNRRQNIKRLSRSVTSDAHGRVKVSGVWERPSFTEINWLFSGHMFINVRTTANKNGEIHGQLKQFPYRGHHLSYHDPPVLLSGNEVVPSIQTGAAGQAWFSLDKNCAFHYHLMLSGMDRGRKNLMTAELQGFADYGEVPQPYDEHVHFLRSFEGETVSGFARSLDSVFLSNLVRGLVYLQVSSEEAPQGELRSQVLVNSDICRRRFPHLQQGGPMHGSCFLGHQEYANGQNWISEDDKCSSCTCQDTEIVCSPLKCQRLNCTEAPILLPSFMLPGLSSRGKKCCYILRKEESAIPFGYMKCHACTCLEKTEDISCTKVTCPDLRCKNPIKLRMTDCCMRCPDNDSDDAGQSDDGKTNKKDVIFVECENGKANCKRDPCPKGQCRNSIDAAMKSCCVPCSGS</sequence>
<protein>
    <recommendedName>
        <fullName evidence="6">Chordin</fullName>
    </recommendedName>
</protein>
<gene>
    <name evidence="4" type="ORF">OS493_006584</name>
</gene>
<dbReference type="GO" id="GO:0005615">
    <property type="term" value="C:extracellular space"/>
    <property type="evidence" value="ECO:0007669"/>
    <property type="project" value="TreeGrafter"/>
</dbReference>
<feature type="domain" description="CHRD" evidence="3">
    <location>
        <begin position="292"/>
        <end position="419"/>
    </location>
</feature>
<organism evidence="4 5">
    <name type="scientific">Desmophyllum pertusum</name>
    <dbReference type="NCBI Taxonomy" id="174260"/>
    <lineage>
        <taxon>Eukaryota</taxon>
        <taxon>Metazoa</taxon>
        <taxon>Cnidaria</taxon>
        <taxon>Anthozoa</taxon>
        <taxon>Hexacorallia</taxon>
        <taxon>Scleractinia</taxon>
        <taxon>Caryophylliina</taxon>
        <taxon>Caryophylliidae</taxon>
        <taxon>Desmophyllum</taxon>
    </lineage>
</organism>
<dbReference type="InterPro" id="IPR010895">
    <property type="entry name" value="CHRD"/>
</dbReference>
<dbReference type="GO" id="GO:0030514">
    <property type="term" value="P:negative regulation of BMP signaling pathway"/>
    <property type="evidence" value="ECO:0007669"/>
    <property type="project" value="TreeGrafter"/>
</dbReference>